<dbReference type="CDD" id="cd05301">
    <property type="entry name" value="GDH"/>
    <property type="match status" value="1"/>
</dbReference>
<dbReference type="InterPro" id="IPR006140">
    <property type="entry name" value="D-isomer_DH_NAD-bd"/>
</dbReference>
<dbReference type="STRING" id="126156.SAMN05421670_1891"/>
<dbReference type="RefSeq" id="WP_093536480.1">
    <property type="nucleotide sequence ID" value="NZ_FOXU01000002.1"/>
</dbReference>
<dbReference type="AlphaFoldDB" id="A0A1I5Y4D8"/>
<keyword evidence="2 3" id="KW-0560">Oxidoreductase</keyword>
<accession>A0A1I5Y4D8</accession>
<dbReference type="Proteomes" id="UP000198734">
    <property type="component" value="Unassembled WGS sequence"/>
</dbReference>
<gene>
    <name evidence="6" type="ORF">SAMN05421670_1891</name>
</gene>
<dbReference type="GO" id="GO:0016618">
    <property type="term" value="F:hydroxypyruvate reductase [NAD(P)H] activity"/>
    <property type="evidence" value="ECO:0007669"/>
    <property type="project" value="TreeGrafter"/>
</dbReference>
<evidence type="ECO:0000313" key="7">
    <source>
        <dbReference type="Proteomes" id="UP000198734"/>
    </source>
</evidence>
<dbReference type="FunFam" id="3.40.50.720:FF:000462">
    <property type="entry name" value="Glyoxylate reductase (NADP+)"/>
    <property type="match status" value="1"/>
</dbReference>
<evidence type="ECO:0000313" key="6">
    <source>
        <dbReference type="EMBL" id="SFQ38970.1"/>
    </source>
</evidence>
<dbReference type="SUPFAM" id="SSF51735">
    <property type="entry name" value="NAD(P)-binding Rossmann-fold domains"/>
    <property type="match status" value="1"/>
</dbReference>
<evidence type="ECO:0000256" key="3">
    <source>
        <dbReference type="RuleBase" id="RU003719"/>
    </source>
</evidence>
<feature type="domain" description="D-isomer specific 2-hydroxyacid dehydrogenase NAD-binding" evidence="5">
    <location>
        <begin position="109"/>
        <end position="287"/>
    </location>
</feature>
<dbReference type="Pfam" id="PF00389">
    <property type="entry name" value="2-Hacid_dh"/>
    <property type="match status" value="1"/>
</dbReference>
<dbReference type="PANTHER" id="PTHR10996:SF283">
    <property type="entry name" value="GLYOXYLATE_HYDROXYPYRUVATE REDUCTASE B"/>
    <property type="match status" value="1"/>
</dbReference>
<reference evidence="7" key="1">
    <citation type="submission" date="2016-10" db="EMBL/GenBank/DDBJ databases">
        <authorList>
            <person name="Varghese N."/>
            <person name="Submissions S."/>
        </authorList>
    </citation>
    <scope>NUCLEOTIDE SEQUENCE [LARGE SCALE GENOMIC DNA]</scope>
    <source>
        <strain evidence="7">DSM 11706</strain>
    </source>
</reference>
<dbReference type="Gene3D" id="3.40.50.720">
    <property type="entry name" value="NAD(P)-binding Rossmann-like Domain"/>
    <property type="match status" value="2"/>
</dbReference>
<dbReference type="GO" id="GO:0005829">
    <property type="term" value="C:cytosol"/>
    <property type="evidence" value="ECO:0007669"/>
    <property type="project" value="TreeGrafter"/>
</dbReference>
<evidence type="ECO:0000259" key="4">
    <source>
        <dbReference type="Pfam" id="PF00389"/>
    </source>
</evidence>
<dbReference type="InterPro" id="IPR006139">
    <property type="entry name" value="D-isomer_2_OHA_DH_cat_dom"/>
</dbReference>
<dbReference type="GO" id="GO:0051287">
    <property type="term" value="F:NAD binding"/>
    <property type="evidence" value="ECO:0007669"/>
    <property type="project" value="InterPro"/>
</dbReference>
<proteinExistence type="inferred from homology"/>
<dbReference type="InterPro" id="IPR050223">
    <property type="entry name" value="D-isomer_2-hydroxyacid_DH"/>
</dbReference>
<dbReference type="Pfam" id="PF02826">
    <property type="entry name" value="2-Hacid_dh_C"/>
    <property type="match status" value="1"/>
</dbReference>
<keyword evidence="7" id="KW-1185">Reference proteome</keyword>
<organism evidence="6 7">
    <name type="scientific">Psychrobacillus psychrotolerans</name>
    <dbReference type="NCBI Taxonomy" id="126156"/>
    <lineage>
        <taxon>Bacteria</taxon>
        <taxon>Bacillati</taxon>
        <taxon>Bacillota</taxon>
        <taxon>Bacilli</taxon>
        <taxon>Bacillales</taxon>
        <taxon>Bacillaceae</taxon>
        <taxon>Psychrobacillus</taxon>
    </lineage>
</organism>
<dbReference type="InterPro" id="IPR036291">
    <property type="entry name" value="NAD(P)-bd_dom_sf"/>
</dbReference>
<dbReference type="PANTHER" id="PTHR10996">
    <property type="entry name" value="2-HYDROXYACID DEHYDROGENASE-RELATED"/>
    <property type="match status" value="1"/>
</dbReference>
<comment type="similarity">
    <text evidence="1 3">Belongs to the D-isomer specific 2-hydroxyacid dehydrogenase family.</text>
</comment>
<dbReference type="GO" id="GO:0030267">
    <property type="term" value="F:glyoxylate reductase (NADPH) activity"/>
    <property type="evidence" value="ECO:0007669"/>
    <property type="project" value="TreeGrafter"/>
</dbReference>
<dbReference type="InterPro" id="IPR029752">
    <property type="entry name" value="D-isomer_DH_CS1"/>
</dbReference>
<dbReference type="SUPFAM" id="SSF52283">
    <property type="entry name" value="Formate/glycerate dehydrogenase catalytic domain-like"/>
    <property type="match status" value="1"/>
</dbReference>
<dbReference type="EMBL" id="FOXU01000002">
    <property type="protein sequence ID" value="SFQ38970.1"/>
    <property type="molecule type" value="Genomic_DNA"/>
</dbReference>
<evidence type="ECO:0000256" key="1">
    <source>
        <dbReference type="ARBA" id="ARBA00005854"/>
    </source>
</evidence>
<feature type="domain" description="D-isomer specific 2-hydroxyacid dehydrogenase catalytic" evidence="4">
    <location>
        <begin position="4"/>
        <end position="318"/>
    </location>
</feature>
<evidence type="ECO:0000256" key="2">
    <source>
        <dbReference type="ARBA" id="ARBA00023002"/>
    </source>
</evidence>
<name>A0A1I5Y4D8_9BACI</name>
<dbReference type="PROSITE" id="PS00065">
    <property type="entry name" value="D_2_HYDROXYACID_DH_1"/>
    <property type="match status" value="1"/>
</dbReference>
<dbReference type="OrthoDB" id="9805416at2"/>
<protein>
    <submittedName>
        <fullName evidence="6">Glyoxylate reductase</fullName>
    </submittedName>
</protein>
<evidence type="ECO:0000259" key="5">
    <source>
        <dbReference type="Pfam" id="PF02826"/>
    </source>
</evidence>
<sequence>MKKIYITRKLPEEIIEPLRKKFDVQMWHSETIGMTNEEIITNAKDAYALWTMLSDNIDRTLIEGLPNLKVISNFAVGYNNIDIEAAKDRSIVVTNTPGVLTETTADLAFALLLATARRITEVEQEIRSGNWDSWSPMQYTGMDIFGATLGIVGMGRIGEAVARRAKGFDMNVLYHNRSRKLDAEETYGFTYAELDELLKQSDFVILLTPLTPETKGLIGERELNMMKETAAIINVARGGIVDEQALYEALASKKIWAAGLDVFEQEPVPVDHPLLTLPNVTVSPHIGSASIRTRQAMMQMNAKDIEAVLENREPQNRIL</sequence>